<feature type="transmembrane region" description="Helical" evidence="1">
    <location>
        <begin position="6"/>
        <end position="24"/>
    </location>
</feature>
<gene>
    <name evidence="2" type="ORF">G4Y79_15040</name>
</gene>
<dbReference type="EMBL" id="CP062983">
    <property type="protein sequence ID" value="QPC81018.1"/>
    <property type="molecule type" value="Genomic_DNA"/>
</dbReference>
<name>A0A7S8E5Z7_9CHLR</name>
<protein>
    <submittedName>
        <fullName evidence="2">Uncharacterized protein</fullName>
    </submittedName>
</protein>
<accession>A0A7S8E5Z7</accession>
<feature type="transmembrane region" description="Helical" evidence="1">
    <location>
        <begin position="55"/>
        <end position="73"/>
    </location>
</feature>
<feature type="transmembrane region" description="Helical" evidence="1">
    <location>
        <begin position="31"/>
        <end position="49"/>
    </location>
</feature>
<keyword evidence="3" id="KW-1185">Reference proteome</keyword>
<reference evidence="2 3" key="1">
    <citation type="submission" date="2020-02" db="EMBL/GenBank/DDBJ databases">
        <authorList>
            <person name="Zheng R.K."/>
            <person name="Sun C.M."/>
        </authorList>
    </citation>
    <scope>NUCLEOTIDE SEQUENCE [LARGE SCALE GENOMIC DNA]</scope>
    <source>
        <strain evidence="3">rifampicinis</strain>
    </source>
</reference>
<evidence type="ECO:0000313" key="2">
    <source>
        <dbReference type="EMBL" id="QPC81018.1"/>
    </source>
</evidence>
<evidence type="ECO:0000313" key="3">
    <source>
        <dbReference type="Proteomes" id="UP000594468"/>
    </source>
</evidence>
<dbReference type="RefSeq" id="WP_195169091.1">
    <property type="nucleotide sequence ID" value="NZ_CP062983.1"/>
</dbReference>
<dbReference type="Proteomes" id="UP000594468">
    <property type="component" value="Chromosome"/>
</dbReference>
<keyword evidence="1" id="KW-1133">Transmembrane helix</keyword>
<keyword evidence="1" id="KW-0812">Transmembrane</keyword>
<dbReference type="KEGG" id="pmet:G4Y79_15040"/>
<keyword evidence="1" id="KW-0472">Membrane</keyword>
<sequence length="89" mass="10187">MNWGYIFIVGLVFSTLLIFSQRVIPRRRRTMRIFIVVLGIILVLGTPLLGENILAFLIALIISFLFWLLIGRYNPPPEDDSIKVLGLDD</sequence>
<dbReference type="AlphaFoldDB" id="A0A7S8E5Z7"/>
<proteinExistence type="predicted"/>
<organism evidence="2 3">
    <name type="scientific">Phototrophicus methaneseepsis</name>
    <dbReference type="NCBI Taxonomy" id="2710758"/>
    <lineage>
        <taxon>Bacteria</taxon>
        <taxon>Bacillati</taxon>
        <taxon>Chloroflexota</taxon>
        <taxon>Candidatus Thermofontia</taxon>
        <taxon>Phototrophicales</taxon>
        <taxon>Phototrophicaceae</taxon>
        <taxon>Phototrophicus</taxon>
    </lineage>
</organism>
<evidence type="ECO:0000256" key="1">
    <source>
        <dbReference type="SAM" id="Phobius"/>
    </source>
</evidence>